<reference evidence="1" key="1">
    <citation type="journal article" date="2021" name="PeerJ">
        <title>Extensive microbial diversity within the chicken gut microbiome revealed by metagenomics and culture.</title>
        <authorList>
            <person name="Gilroy R."/>
            <person name="Ravi A."/>
            <person name="Getino M."/>
            <person name="Pursley I."/>
            <person name="Horton D.L."/>
            <person name="Alikhan N.F."/>
            <person name="Baker D."/>
            <person name="Gharbi K."/>
            <person name="Hall N."/>
            <person name="Watson M."/>
            <person name="Adriaenssens E.M."/>
            <person name="Foster-Nyarko E."/>
            <person name="Jarju S."/>
            <person name="Secka A."/>
            <person name="Antonio M."/>
            <person name="Oren A."/>
            <person name="Chaudhuri R.R."/>
            <person name="La Ragione R."/>
            <person name="Hildebrand F."/>
            <person name="Pallen M.J."/>
        </authorList>
    </citation>
    <scope>NUCLEOTIDE SEQUENCE</scope>
    <source>
        <strain evidence="1">ChiHjej12B11-9795</strain>
    </source>
</reference>
<organism evidence="1 2">
    <name type="scientific">Candidatus Bacteroides avicola</name>
    <dbReference type="NCBI Taxonomy" id="2838468"/>
    <lineage>
        <taxon>Bacteria</taxon>
        <taxon>Pseudomonadati</taxon>
        <taxon>Bacteroidota</taxon>
        <taxon>Bacteroidia</taxon>
        <taxon>Bacteroidales</taxon>
        <taxon>Bacteroidaceae</taxon>
        <taxon>Bacteroides</taxon>
    </lineage>
</organism>
<dbReference type="InterPro" id="IPR027417">
    <property type="entry name" value="P-loop_NTPase"/>
</dbReference>
<gene>
    <name evidence="1" type="ORF">H9950_11975</name>
</gene>
<dbReference type="EMBL" id="DWZI01000060">
    <property type="protein sequence ID" value="HJA86881.1"/>
    <property type="molecule type" value="Genomic_DNA"/>
</dbReference>
<evidence type="ECO:0000313" key="2">
    <source>
        <dbReference type="Proteomes" id="UP000823862"/>
    </source>
</evidence>
<dbReference type="Gene3D" id="3.40.50.300">
    <property type="entry name" value="P-loop containing nucleotide triphosphate hydrolases"/>
    <property type="match status" value="1"/>
</dbReference>
<feature type="non-terminal residue" evidence="1">
    <location>
        <position position="330"/>
    </location>
</feature>
<dbReference type="AlphaFoldDB" id="A0A9D2KV49"/>
<sequence>MIELFTIKNYRCYREETELSFIASKKEGGKNSDLPPVWFKEINGKRILRMLLCVGLNGTGKSKMFSALNYLRMLAIAKPQKPTEKPEYRPFLLDEHSSNEPTELSLVYYIKDTCYHYYIKVSNERIEEEELNLKKNRLVRIYQRKHNVKTDTVSISFGNACDLSKSDQHDLEVNTLSNSSVLSVFGSLNIDSQVLSDNYNFFENHISLIRRSDKSLADKLQTGDAEKDAIMKRLLLHLLKDVGTNICDYIVEDASLNISELIENGAPDIIVKAMLEQYPSGTITHKNLRFVHSTVEGERALDSGLESLGTINIIRILIVLYDVILGKKCS</sequence>
<accession>A0A9D2KV49</accession>
<proteinExistence type="predicted"/>
<evidence type="ECO:0000313" key="1">
    <source>
        <dbReference type="EMBL" id="HJA86881.1"/>
    </source>
</evidence>
<reference evidence="1" key="2">
    <citation type="submission" date="2021-04" db="EMBL/GenBank/DDBJ databases">
        <authorList>
            <person name="Gilroy R."/>
        </authorList>
    </citation>
    <scope>NUCLEOTIDE SEQUENCE</scope>
    <source>
        <strain evidence="1">ChiHjej12B11-9795</strain>
    </source>
</reference>
<comment type="caution">
    <text evidence="1">The sequence shown here is derived from an EMBL/GenBank/DDBJ whole genome shotgun (WGS) entry which is preliminary data.</text>
</comment>
<name>A0A9D2KV49_9BACE</name>
<evidence type="ECO:0008006" key="3">
    <source>
        <dbReference type="Google" id="ProtNLM"/>
    </source>
</evidence>
<dbReference type="Proteomes" id="UP000823862">
    <property type="component" value="Unassembled WGS sequence"/>
</dbReference>
<protein>
    <recommendedName>
        <fullName evidence="3">ATP-binding protein</fullName>
    </recommendedName>
</protein>